<dbReference type="Pfam" id="PF17899">
    <property type="entry name" value="Peptidase_M61_N"/>
    <property type="match status" value="1"/>
</dbReference>
<dbReference type="Pfam" id="PF05299">
    <property type="entry name" value="Peptidase_M61"/>
    <property type="match status" value="1"/>
</dbReference>
<comment type="caution">
    <text evidence="2">The sequence shown here is derived from an EMBL/GenBank/DDBJ whole genome shotgun (WGS) entry which is preliminary data.</text>
</comment>
<dbReference type="InterPro" id="IPR040756">
    <property type="entry name" value="Peptidase_M61_N"/>
</dbReference>
<dbReference type="Gene3D" id="1.10.390.10">
    <property type="entry name" value="Neutral Protease Domain 2"/>
    <property type="match status" value="1"/>
</dbReference>
<dbReference type="SMART" id="SM00228">
    <property type="entry name" value="PDZ"/>
    <property type="match status" value="1"/>
</dbReference>
<dbReference type="InterPro" id="IPR027268">
    <property type="entry name" value="Peptidase_M4/M1_CTD_sf"/>
</dbReference>
<dbReference type="EMBL" id="BQKE01000001">
    <property type="protein sequence ID" value="GJM61660.1"/>
    <property type="molecule type" value="Genomic_DNA"/>
</dbReference>
<dbReference type="InterPro" id="IPR036034">
    <property type="entry name" value="PDZ_sf"/>
</dbReference>
<name>A0AAN5AJH9_9BACT</name>
<evidence type="ECO:0000259" key="1">
    <source>
        <dbReference type="SMART" id="SM00228"/>
    </source>
</evidence>
<dbReference type="InterPro" id="IPR001478">
    <property type="entry name" value="PDZ"/>
</dbReference>
<evidence type="ECO:0000313" key="2">
    <source>
        <dbReference type="EMBL" id="GJM61660.1"/>
    </source>
</evidence>
<dbReference type="SUPFAM" id="SSF55486">
    <property type="entry name" value="Metalloproteases ('zincins'), catalytic domain"/>
    <property type="match status" value="1"/>
</dbReference>
<keyword evidence="3" id="KW-1185">Reference proteome</keyword>
<dbReference type="Gene3D" id="2.30.42.10">
    <property type="match status" value="1"/>
</dbReference>
<dbReference type="AlphaFoldDB" id="A0AAN5AJH9"/>
<dbReference type="PIRSF" id="PIRSF016493">
    <property type="entry name" value="Glycyl_aminpptds"/>
    <property type="match status" value="1"/>
</dbReference>
<evidence type="ECO:0000313" key="3">
    <source>
        <dbReference type="Proteomes" id="UP001310022"/>
    </source>
</evidence>
<dbReference type="InterPro" id="IPR024191">
    <property type="entry name" value="Peptidase_M61"/>
</dbReference>
<proteinExistence type="predicted"/>
<dbReference type="Proteomes" id="UP001310022">
    <property type="component" value="Unassembled WGS sequence"/>
</dbReference>
<dbReference type="SUPFAM" id="SSF50156">
    <property type="entry name" value="PDZ domain-like"/>
    <property type="match status" value="1"/>
</dbReference>
<sequence>MLMPLFSMAASSITYELKMSQPQTHYFEVEVKVTGIDQDQTVLQLPVWAPGSYLVREFAGHVEGEQAFDGNQKPLSFSKRDKSSWQIETKGIKELFFSYKVYAYELSVRTSFLDADHGYINGTSIFMYVEGEKDLPIKLKIEPANGWSKVSTALKQQGQGFEYAAEDYDELADSPIEIGNQVEFEFVAAGVPHRVAMFGQSNYDIPRLKEDMKKVVEAATAVFGDNPNEEYLFIVHNIENPGGGLEHKKSTTLQAERWQYGNERGYKRFLSLVAHEYFHLWNVKRIRPEALGPFDYQQENYTSLLWVAEGFTSYYDELLLLRAGIYSEKEYLKSLTSMMSRVENQPGSKIQPVADASFDAWIKGYRTNENSYNAQISYYSKGVLVAALLDMKVVAGSKGKYHLDDAMKALWKAYQKDGKGYTEADVQKVLEKYAKTNLDQFFAEIIHGTTNIDYAPYFEAMGLSLSDGAAKENNQPSLGLIMKEEAGKAKVRIVLRDQAAWIDGLNVHDEILAIDGVRVNYRDFAKAEGRLQVGKPTDVLIARDGLIKNIQVTPRAKNSHAFSLTAKEGMSKSHQKNKTKWLSK</sequence>
<feature type="domain" description="PDZ" evidence="1">
    <location>
        <begin position="476"/>
        <end position="545"/>
    </location>
</feature>
<protein>
    <submittedName>
        <fullName evidence="2">Peptidase M61</fullName>
    </submittedName>
</protein>
<reference evidence="2 3" key="1">
    <citation type="submission" date="2021-12" db="EMBL/GenBank/DDBJ databases">
        <title>Genome sequencing of bacteria with rrn-lacking chromosome and rrn-plasmid.</title>
        <authorList>
            <person name="Anda M."/>
            <person name="Iwasaki W."/>
        </authorList>
    </citation>
    <scope>NUCLEOTIDE SEQUENCE [LARGE SCALE GENOMIC DNA]</scope>
    <source>
        <strain evidence="2 3">NBRC 15940</strain>
    </source>
</reference>
<gene>
    <name evidence="2" type="ORF">PEDI_22120</name>
</gene>
<organism evidence="2 3">
    <name type="scientific">Persicobacter diffluens</name>
    <dbReference type="NCBI Taxonomy" id="981"/>
    <lineage>
        <taxon>Bacteria</taxon>
        <taxon>Pseudomonadati</taxon>
        <taxon>Bacteroidota</taxon>
        <taxon>Cytophagia</taxon>
        <taxon>Cytophagales</taxon>
        <taxon>Persicobacteraceae</taxon>
        <taxon>Persicobacter</taxon>
    </lineage>
</organism>
<accession>A0AAN5AJH9</accession>
<dbReference type="InterPro" id="IPR007963">
    <property type="entry name" value="Peptidase_M61_catalytic"/>
</dbReference>
<dbReference type="Gene3D" id="2.60.40.3650">
    <property type="match status" value="1"/>
</dbReference>